<dbReference type="PANTHER" id="PTHR21472:SF26">
    <property type="entry name" value="ENDONUCLEASE DOMAIN CONTAINING 1"/>
    <property type="match status" value="1"/>
</dbReference>
<evidence type="ECO:0000313" key="5">
    <source>
        <dbReference type="Proteomes" id="UP000594262"/>
    </source>
</evidence>
<dbReference type="AlphaFoldDB" id="A0A7M5UEH5"/>
<dbReference type="Gene3D" id="3.40.570.10">
    <property type="entry name" value="Extracellular Endonuclease, subunit A"/>
    <property type="match status" value="1"/>
</dbReference>
<dbReference type="Pfam" id="PF01223">
    <property type="entry name" value="Endonuclease_NS"/>
    <property type="match status" value="1"/>
</dbReference>
<evidence type="ECO:0000259" key="3">
    <source>
        <dbReference type="SMART" id="SM00892"/>
    </source>
</evidence>
<reference evidence="4" key="1">
    <citation type="submission" date="2021-01" db="UniProtKB">
        <authorList>
            <consortium name="EnsemblMetazoa"/>
        </authorList>
    </citation>
    <scope>IDENTIFICATION</scope>
</reference>
<dbReference type="GO" id="GO:0003676">
    <property type="term" value="F:nucleic acid binding"/>
    <property type="evidence" value="ECO:0007669"/>
    <property type="project" value="InterPro"/>
</dbReference>
<protein>
    <submittedName>
        <fullName evidence="4">Uncharacterized protein</fullName>
    </submittedName>
</protein>
<dbReference type="InterPro" id="IPR001604">
    <property type="entry name" value="Endo_G_ENPP1-like_dom"/>
</dbReference>
<dbReference type="EnsemblMetazoa" id="CLYHEMT000089.1">
    <property type="protein sequence ID" value="CLYHEMP000089.1"/>
    <property type="gene ID" value="CLYHEMG000089"/>
</dbReference>
<keyword evidence="1" id="KW-0472">Membrane</keyword>
<organism evidence="4 5">
    <name type="scientific">Clytia hemisphaerica</name>
    <dbReference type="NCBI Taxonomy" id="252671"/>
    <lineage>
        <taxon>Eukaryota</taxon>
        <taxon>Metazoa</taxon>
        <taxon>Cnidaria</taxon>
        <taxon>Hydrozoa</taxon>
        <taxon>Hydroidolina</taxon>
        <taxon>Leptothecata</taxon>
        <taxon>Obeliida</taxon>
        <taxon>Clytiidae</taxon>
        <taxon>Clytia</taxon>
    </lineage>
</organism>
<sequence>CDQKQKSYSFSFLWHSFCILKIGIKMLISMILISMIIKDEIVFSKVVQSFESEPYCTDHFYRGIEPKFIQKPSYRRICQTKESINTRKLFYATLYDTKLKIPVYSAYTLEIGASQKRPKWMVEPQLENKTLGDDMVTSRSVNRLYEFKTQASDQDYKAYGKINFLTRGHLNPNAYHDGRERIATFSLTNIVPQYDKFNSGSWNKAESAVKEIMAKYCFGNQEQRTLPYVKKYVNAEAYFITGAIPSDHPSDVIGRNVTIPKMSFTAVCCTDPVRQKKFSFGFYGYNVRDTRLQGTRAVDLFELQDLLNKEWPGNKKNGAQDVWFFEDGCGAEDGLIYVNTMNRKLNGNRKFRGRY</sequence>
<feature type="domain" description="ENPP1-3/EXOG-like endonuclease/phosphodiesterase" evidence="2">
    <location>
        <begin position="88"/>
        <end position="309"/>
    </location>
</feature>
<proteinExistence type="predicted"/>
<name>A0A7M5UEH5_9CNID</name>
<dbReference type="InterPro" id="IPR039015">
    <property type="entry name" value="ENDOD1"/>
</dbReference>
<dbReference type="Proteomes" id="UP000594262">
    <property type="component" value="Unplaced"/>
</dbReference>
<evidence type="ECO:0000259" key="2">
    <source>
        <dbReference type="SMART" id="SM00477"/>
    </source>
</evidence>
<accession>A0A7M5UEH5</accession>
<dbReference type="SMART" id="SM00477">
    <property type="entry name" value="NUC"/>
    <property type="match status" value="1"/>
</dbReference>
<feature type="transmembrane region" description="Helical" evidence="1">
    <location>
        <begin position="12"/>
        <end position="37"/>
    </location>
</feature>
<keyword evidence="1" id="KW-0812">Transmembrane</keyword>
<dbReference type="GO" id="GO:0046872">
    <property type="term" value="F:metal ion binding"/>
    <property type="evidence" value="ECO:0007669"/>
    <property type="project" value="InterPro"/>
</dbReference>
<feature type="domain" description="DNA/RNA non-specific endonuclease/pyrophosphatase/phosphodiesterase" evidence="3">
    <location>
        <begin position="87"/>
        <end position="334"/>
    </location>
</feature>
<dbReference type="PANTHER" id="PTHR21472">
    <property type="entry name" value="ENDONUCLEASE DOMAIN-CONTAINING 1 PROTEIN ENDOD1"/>
    <property type="match status" value="1"/>
</dbReference>
<keyword evidence="1" id="KW-1133">Transmembrane helix</keyword>
<evidence type="ECO:0000313" key="4">
    <source>
        <dbReference type="EnsemblMetazoa" id="CLYHEMP000089.1"/>
    </source>
</evidence>
<keyword evidence="5" id="KW-1185">Reference proteome</keyword>
<dbReference type="InterPro" id="IPR020821">
    <property type="entry name" value="ENPP1-3/EXOG-like_nuc-like"/>
</dbReference>
<evidence type="ECO:0000256" key="1">
    <source>
        <dbReference type="SAM" id="Phobius"/>
    </source>
</evidence>
<dbReference type="SUPFAM" id="SSF54060">
    <property type="entry name" value="His-Me finger endonucleases"/>
    <property type="match status" value="1"/>
</dbReference>
<dbReference type="SMART" id="SM00892">
    <property type="entry name" value="Endonuclease_NS"/>
    <property type="match status" value="1"/>
</dbReference>
<dbReference type="InterPro" id="IPR044929">
    <property type="entry name" value="DNA/RNA_non-sp_Endonuclease_sf"/>
</dbReference>
<dbReference type="InterPro" id="IPR044925">
    <property type="entry name" value="His-Me_finger_sf"/>
</dbReference>
<dbReference type="GO" id="GO:0016787">
    <property type="term" value="F:hydrolase activity"/>
    <property type="evidence" value="ECO:0007669"/>
    <property type="project" value="InterPro"/>
</dbReference>
<dbReference type="OrthoDB" id="5967827at2759"/>